<dbReference type="PANTHER" id="PTHR42939:SF3">
    <property type="entry name" value="ABC TRANSPORTER ATP-BINDING COMPONENT"/>
    <property type="match status" value="1"/>
</dbReference>
<sequence length="102" mass="11482">MSDIIKLTEVSKQYKMFGIESLSSTFKQGYITGLIGPNGAGKTTLIKMIMGITRPDKGEITIFGQSQSLKEAEIKQRIGFVSDECHYYEHLSIHSLYFTAKR</sequence>
<dbReference type="GO" id="GO:0005524">
    <property type="term" value="F:ATP binding"/>
    <property type="evidence" value="ECO:0007669"/>
    <property type="project" value="UniProtKB-KW"/>
</dbReference>
<evidence type="ECO:0000256" key="2">
    <source>
        <dbReference type="ARBA" id="ARBA00022741"/>
    </source>
</evidence>
<dbReference type="AlphaFoldDB" id="A0A1B2DK90"/>
<name>A0A1B2DK90_9BACL</name>
<accession>A0A1B2DK90</accession>
<evidence type="ECO:0000259" key="4">
    <source>
        <dbReference type="Pfam" id="PF00005"/>
    </source>
</evidence>
<feature type="domain" description="ABC transporter" evidence="4">
    <location>
        <begin position="20"/>
        <end position="94"/>
    </location>
</feature>
<dbReference type="InterPro" id="IPR027417">
    <property type="entry name" value="P-loop_NTPase"/>
</dbReference>
<dbReference type="Gene3D" id="3.40.50.300">
    <property type="entry name" value="P-loop containing nucleotide triphosphate hydrolases"/>
    <property type="match status" value="1"/>
</dbReference>
<keyword evidence="1" id="KW-0813">Transport</keyword>
<dbReference type="Pfam" id="PF00005">
    <property type="entry name" value="ABC_tran"/>
    <property type="match status" value="1"/>
</dbReference>
<reference evidence="5" key="1">
    <citation type="submission" date="2016-08" db="EMBL/GenBank/DDBJ databases">
        <title>Complete Genome Seqeunce of Paenibacillus sp. BIHB 4019 from tea rhizoplane.</title>
        <authorList>
            <person name="Thakur R."/>
            <person name="Swarnkar M.K."/>
            <person name="Gulati A."/>
        </authorList>
    </citation>
    <scope>NUCLEOTIDE SEQUENCE [LARGE SCALE GENOMIC DNA]</scope>
    <source>
        <strain evidence="5">BIHB4019</strain>
    </source>
</reference>
<dbReference type="InterPro" id="IPR003439">
    <property type="entry name" value="ABC_transporter-like_ATP-bd"/>
</dbReference>
<gene>
    <name evidence="5" type="ORF">BBD42_17895</name>
</gene>
<keyword evidence="3" id="KW-0067">ATP-binding</keyword>
<evidence type="ECO:0000256" key="3">
    <source>
        <dbReference type="ARBA" id="ARBA00022840"/>
    </source>
</evidence>
<dbReference type="SUPFAM" id="SSF52540">
    <property type="entry name" value="P-loop containing nucleoside triphosphate hydrolases"/>
    <property type="match status" value="1"/>
</dbReference>
<evidence type="ECO:0000313" key="5">
    <source>
        <dbReference type="EMBL" id="ANY68140.1"/>
    </source>
</evidence>
<organism evidence="5">
    <name type="scientific">Paenibacillus sp. BIHB 4019</name>
    <dbReference type="NCBI Taxonomy" id="1870819"/>
    <lineage>
        <taxon>Bacteria</taxon>
        <taxon>Bacillati</taxon>
        <taxon>Bacillota</taxon>
        <taxon>Bacilli</taxon>
        <taxon>Bacillales</taxon>
        <taxon>Paenibacillaceae</taxon>
        <taxon>Paenibacillus</taxon>
    </lineage>
</organism>
<proteinExistence type="predicted"/>
<dbReference type="InterPro" id="IPR051782">
    <property type="entry name" value="ABC_Transporter_VariousFunc"/>
</dbReference>
<dbReference type="EMBL" id="CP016808">
    <property type="protein sequence ID" value="ANY68140.1"/>
    <property type="molecule type" value="Genomic_DNA"/>
</dbReference>
<dbReference type="GO" id="GO:0016887">
    <property type="term" value="F:ATP hydrolysis activity"/>
    <property type="evidence" value="ECO:0007669"/>
    <property type="project" value="InterPro"/>
</dbReference>
<protein>
    <recommendedName>
        <fullName evidence="4">ABC transporter domain-containing protein</fullName>
    </recommendedName>
</protein>
<dbReference type="PANTHER" id="PTHR42939">
    <property type="entry name" value="ABC TRANSPORTER ATP-BINDING PROTEIN ALBC-RELATED"/>
    <property type="match status" value="1"/>
</dbReference>
<dbReference type="RefSeq" id="WP_099519295.1">
    <property type="nucleotide sequence ID" value="NZ_CP016808.1"/>
</dbReference>
<keyword evidence="2" id="KW-0547">Nucleotide-binding</keyword>
<evidence type="ECO:0000256" key="1">
    <source>
        <dbReference type="ARBA" id="ARBA00022448"/>
    </source>
</evidence>